<evidence type="ECO:0000313" key="1">
    <source>
        <dbReference type="EMBL" id="WLJ26138.1"/>
    </source>
</evidence>
<reference evidence="1" key="1">
    <citation type="submission" date="2023-04" db="EMBL/GenBank/DDBJ databases">
        <title>The human skin virome in hidradenitis suppurativa patients.</title>
        <authorList>
            <person name="Jansen D."/>
        </authorList>
    </citation>
    <scope>NUCLEOTIDE SEQUENCE</scope>
    <source>
        <strain evidence="1">VC3_JansenPhageL</strain>
    </source>
</reference>
<keyword evidence="1" id="KW-0347">Helicase</keyword>
<dbReference type="GO" id="GO:0004386">
    <property type="term" value="F:helicase activity"/>
    <property type="evidence" value="ECO:0007669"/>
    <property type="project" value="UniProtKB-KW"/>
</dbReference>
<keyword evidence="1" id="KW-0378">Hydrolase</keyword>
<protein>
    <submittedName>
        <fullName evidence="1">Helicase loader</fullName>
    </submittedName>
</protein>
<name>A0AA50AFN4_9VIRU</name>
<accession>A0AA50AFN4</accession>
<sequence>MVTKENVMQILECSDVYAQKMIDWCSGNQAALIKLINAKLEEKGNRQAITEVS</sequence>
<keyword evidence="1" id="KW-0067">ATP-binding</keyword>
<organism evidence="1">
    <name type="scientific">Staphylococcus phage HS15</name>
    <dbReference type="NCBI Taxonomy" id="3056405"/>
    <lineage>
        <taxon>Viruses</taxon>
    </lineage>
</organism>
<keyword evidence="1" id="KW-0547">Nucleotide-binding</keyword>
<dbReference type="EMBL" id="OQ890322">
    <property type="protein sequence ID" value="WLJ26138.1"/>
    <property type="molecule type" value="Genomic_DNA"/>
</dbReference>
<proteinExistence type="predicted"/>